<accession>A0A1M7SP59</accession>
<proteinExistence type="predicted"/>
<feature type="compositionally biased region" description="Low complexity" evidence="1">
    <location>
        <begin position="25"/>
        <end position="37"/>
    </location>
</feature>
<organism evidence="2 3">
    <name type="scientific">Desulfitobacterium chlororespirans DSM 11544</name>
    <dbReference type="NCBI Taxonomy" id="1121395"/>
    <lineage>
        <taxon>Bacteria</taxon>
        <taxon>Bacillati</taxon>
        <taxon>Bacillota</taxon>
        <taxon>Clostridia</taxon>
        <taxon>Eubacteriales</taxon>
        <taxon>Desulfitobacteriaceae</taxon>
        <taxon>Desulfitobacterium</taxon>
    </lineage>
</organism>
<feature type="compositionally biased region" description="Basic and acidic residues" evidence="1">
    <location>
        <begin position="1"/>
        <end position="17"/>
    </location>
</feature>
<evidence type="ECO:0000256" key="1">
    <source>
        <dbReference type="SAM" id="MobiDB-lite"/>
    </source>
</evidence>
<gene>
    <name evidence="2" type="ORF">SAMN02745215_01161</name>
</gene>
<dbReference type="EMBL" id="FRDN01000004">
    <property type="protein sequence ID" value="SHN60317.1"/>
    <property type="molecule type" value="Genomic_DNA"/>
</dbReference>
<protein>
    <submittedName>
        <fullName evidence="2">Uncharacterized protein</fullName>
    </submittedName>
</protein>
<sequence length="134" mass="15319">MSARELEQTVKERKQTTEENDQNSEARQQEPARAAEPIPVVTRGIKPKPVGPAESVHLDSERYDAQYAMHRDNMLNSYSELLKTLVALNRIDPVKKERNRKETLKITTNMATTLKEYPPRIKTNLKIHGNTALP</sequence>
<keyword evidence="3" id="KW-1185">Reference proteome</keyword>
<evidence type="ECO:0000313" key="3">
    <source>
        <dbReference type="Proteomes" id="UP000184010"/>
    </source>
</evidence>
<dbReference type="STRING" id="1121395.SAMN02745215_01161"/>
<name>A0A1M7SP59_9FIRM</name>
<evidence type="ECO:0000313" key="2">
    <source>
        <dbReference type="EMBL" id="SHN60317.1"/>
    </source>
</evidence>
<dbReference type="AlphaFoldDB" id="A0A1M7SP59"/>
<reference evidence="3" key="1">
    <citation type="submission" date="2016-12" db="EMBL/GenBank/DDBJ databases">
        <authorList>
            <person name="Varghese N."/>
            <person name="Submissions S."/>
        </authorList>
    </citation>
    <scope>NUCLEOTIDE SEQUENCE [LARGE SCALE GENOMIC DNA]</scope>
    <source>
        <strain evidence="3">DSM 11544</strain>
    </source>
</reference>
<dbReference type="Proteomes" id="UP000184010">
    <property type="component" value="Unassembled WGS sequence"/>
</dbReference>
<feature type="region of interest" description="Disordered" evidence="1">
    <location>
        <begin position="1"/>
        <end position="57"/>
    </location>
</feature>